<dbReference type="AlphaFoldDB" id="A0A327XA73"/>
<dbReference type="OrthoDB" id="950010at2"/>
<evidence type="ECO:0000313" key="3">
    <source>
        <dbReference type="Proteomes" id="UP000248790"/>
    </source>
</evidence>
<feature type="signal peptide" evidence="1">
    <location>
        <begin position="1"/>
        <end position="23"/>
    </location>
</feature>
<dbReference type="PROSITE" id="PS51257">
    <property type="entry name" value="PROKAR_LIPOPROTEIN"/>
    <property type="match status" value="1"/>
</dbReference>
<comment type="caution">
    <text evidence="2">The sequence shown here is derived from an EMBL/GenBank/DDBJ whole genome shotgun (WGS) entry which is preliminary data.</text>
</comment>
<keyword evidence="3" id="KW-1185">Reference proteome</keyword>
<evidence type="ECO:0008006" key="4">
    <source>
        <dbReference type="Google" id="ProtNLM"/>
    </source>
</evidence>
<dbReference type="RefSeq" id="WP_111626925.1">
    <property type="nucleotide sequence ID" value="NZ_QLMC01000001.1"/>
</dbReference>
<dbReference type="EMBL" id="QLMC01000001">
    <property type="protein sequence ID" value="RAK02753.1"/>
    <property type="molecule type" value="Genomic_DNA"/>
</dbReference>
<evidence type="ECO:0000313" key="2">
    <source>
        <dbReference type="EMBL" id="RAK02753.1"/>
    </source>
</evidence>
<protein>
    <recommendedName>
        <fullName evidence="4">YD repeat-containing protein</fullName>
    </recommendedName>
</protein>
<feature type="chain" id="PRO_5016394117" description="YD repeat-containing protein" evidence="1">
    <location>
        <begin position="24"/>
        <end position="266"/>
    </location>
</feature>
<dbReference type="Proteomes" id="UP000248790">
    <property type="component" value="Unassembled WGS sequence"/>
</dbReference>
<organism evidence="2 3">
    <name type="scientific">Larkinella arboricola</name>
    <dbReference type="NCBI Taxonomy" id="643671"/>
    <lineage>
        <taxon>Bacteria</taxon>
        <taxon>Pseudomonadati</taxon>
        <taxon>Bacteroidota</taxon>
        <taxon>Cytophagia</taxon>
        <taxon>Cytophagales</taxon>
        <taxon>Spirosomataceae</taxon>
        <taxon>Larkinella</taxon>
    </lineage>
</organism>
<reference evidence="2 3" key="1">
    <citation type="submission" date="2018-06" db="EMBL/GenBank/DDBJ databases">
        <title>Genomic Encyclopedia of Archaeal and Bacterial Type Strains, Phase II (KMG-II): from individual species to whole genera.</title>
        <authorList>
            <person name="Goeker M."/>
        </authorList>
    </citation>
    <scope>NUCLEOTIDE SEQUENCE [LARGE SCALE GENOMIC DNA]</scope>
    <source>
        <strain evidence="2 3">DSM 21851</strain>
    </source>
</reference>
<keyword evidence="1" id="KW-0732">Signal</keyword>
<gene>
    <name evidence="2" type="ORF">LX87_00873</name>
</gene>
<proteinExistence type="predicted"/>
<accession>A0A327XA73</accession>
<evidence type="ECO:0000256" key="1">
    <source>
        <dbReference type="SAM" id="SignalP"/>
    </source>
</evidence>
<sequence>MKLFTQSCLLVASFLLLFGSCTLQDHQLPPTSATCLLYQVAELYQVMDGSNPEDIIEVDGQKIPVKTSSYTSYKYDEQGRIIEKYNVLDKWRTYYEYLTKDIKWTSVPDPDRPYAVSTTAILGLDSRGLFANAANVFDSEGFRTYFNEGTWKLYTTITDGNITKTERTEVRWFTTTEYEYDLTQPNKIPNPEPFYGKTSRNMLIREKYNAVDSKGERFYSITDYKYFYNQNGQVKYRVGLKKTYSPYLVEQPAIQYTITSYTITCQ</sequence>
<name>A0A327XA73_LARAB</name>